<dbReference type="PROSITE" id="PS51257">
    <property type="entry name" value="PROKAR_LIPOPROTEIN"/>
    <property type="match status" value="1"/>
</dbReference>
<organism evidence="1">
    <name type="scientific">hydrothermal vent metagenome</name>
    <dbReference type="NCBI Taxonomy" id="652676"/>
    <lineage>
        <taxon>unclassified sequences</taxon>
        <taxon>metagenomes</taxon>
        <taxon>ecological metagenomes</taxon>
    </lineage>
</organism>
<dbReference type="EMBL" id="UOEH01000588">
    <property type="protein sequence ID" value="VAW07539.1"/>
    <property type="molecule type" value="Genomic_DNA"/>
</dbReference>
<evidence type="ECO:0000313" key="1">
    <source>
        <dbReference type="EMBL" id="VAW07539.1"/>
    </source>
</evidence>
<evidence type="ECO:0008006" key="2">
    <source>
        <dbReference type="Google" id="ProtNLM"/>
    </source>
</evidence>
<dbReference type="Pfam" id="PF02643">
    <property type="entry name" value="DUF192"/>
    <property type="match status" value="1"/>
</dbReference>
<dbReference type="AlphaFoldDB" id="A0A3B0T5D4"/>
<protein>
    <recommendedName>
        <fullName evidence="2">DUF192 domain-containing protein</fullName>
    </recommendedName>
</protein>
<name>A0A3B0T5D4_9ZZZZ</name>
<dbReference type="PANTHER" id="PTHR37953:SF1">
    <property type="entry name" value="UPF0127 PROTEIN MJ1496"/>
    <property type="match status" value="1"/>
</dbReference>
<dbReference type="PANTHER" id="PTHR37953">
    <property type="entry name" value="UPF0127 PROTEIN MJ1496"/>
    <property type="match status" value="1"/>
</dbReference>
<dbReference type="InterPro" id="IPR038695">
    <property type="entry name" value="Saro_0823-like_sf"/>
</dbReference>
<dbReference type="InterPro" id="IPR003795">
    <property type="entry name" value="DUF192"/>
</dbReference>
<proteinExistence type="predicted"/>
<gene>
    <name evidence="1" type="ORF">MNBD_ALPHA05-1128</name>
</gene>
<sequence>MTQFRVAAAFAKFIFLLTVFVTGACAQSDSLGGADKATSKLVIETANGDHVFNIELVDTPETRRVGLMYRTELAADAGMLFDFEEPQAVSIWMKNTLIPLDIAFIDEDGVIKRITADATPKSLETMPSGAIVLSVLEVNGGTFAALGIKAGDRVRHPLFNNK</sequence>
<reference evidence="1" key="1">
    <citation type="submission" date="2018-06" db="EMBL/GenBank/DDBJ databases">
        <authorList>
            <person name="Zhirakovskaya E."/>
        </authorList>
    </citation>
    <scope>NUCLEOTIDE SEQUENCE</scope>
</reference>
<accession>A0A3B0T5D4</accession>
<dbReference type="Gene3D" id="2.60.120.1140">
    <property type="entry name" value="Protein of unknown function DUF192"/>
    <property type="match status" value="1"/>
</dbReference>